<feature type="disulfide bond" evidence="7">
    <location>
        <begin position="1"/>
        <end position="13"/>
    </location>
</feature>
<comment type="caution">
    <text evidence="8">The sequence shown here is derived from an EMBL/GenBank/DDBJ whole genome shotgun (WGS) entry which is preliminary data.</text>
</comment>
<keyword evidence="2" id="KW-0812">Transmembrane</keyword>
<dbReference type="AlphaFoldDB" id="A0A482V1R7"/>
<dbReference type="SMART" id="SM00192">
    <property type="entry name" value="LDLa"/>
    <property type="match status" value="2"/>
</dbReference>
<name>A0A482V1R7_ASBVE</name>
<keyword evidence="9" id="KW-1185">Reference proteome</keyword>
<keyword evidence="6 7" id="KW-1015">Disulfide bond</keyword>
<reference evidence="8 9" key="1">
    <citation type="submission" date="2017-03" db="EMBL/GenBank/DDBJ databases">
        <title>Genome of the blue death feigning beetle - Asbolus verrucosus.</title>
        <authorList>
            <person name="Rider S.D."/>
        </authorList>
    </citation>
    <scope>NUCLEOTIDE SEQUENCE [LARGE SCALE GENOMIC DNA]</scope>
    <source>
        <strain evidence="8">Butters</strain>
        <tissue evidence="8">Head and leg muscle</tissue>
    </source>
</reference>
<dbReference type="InterPro" id="IPR036055">
    <property type="entry name" value="LDL_receptor-like_sf"/>
</dbReference>
<feature type="disulfide bond" evidence="7">
    <location>
        <begin position="78"/>
        <end position="93"/>
    </location>
</feature>
<dbReference type="Proteomes" id="UP000292052">
    <property type="component" value="Unassembled WGS sequence"/>
</dbReference>
<evidence type="ECO:0000256" key="2">
    <source>
        <dbReference type="ARBA" id="ARBA00022692"/>
    </source>
</evidence>
<dbReference type="Gene3D" id="2.40.128.620">
    <property type="match status" value="1"/>
</dbReference>
<evidence type="ECO:0000256" key="7">
    <source>
        <dbReference type="PROSITE-ProRule" id="PRU00124"/>
    </source>
</evidence>
<dbReference type="OrthoDB" id="10016557at2759"/>
<dbReference type="EMBL" id="QDEB01132049">
    <property type="protein sequence ID" value="RZB39016.1"/>
    <property type="molecule type" value="Genomic_DNA"/>
</dbReference>
<dbReference type="GO" id="GO:0005886">
    <property type="term" value="C:plasma membrane"/>
    <property type="evidence" value="ECO:0007669"/>
    <property type="project" value="TreeGrafter"/>
</dbReference>
<dbReference type="PROSITE" id="PS50068">
    <property type="entry name" value="LDLRA_2"/>
    <property type="match status" value="2"/>
</dbReference>
<proteinExistence type="predicted"/>
<dbReference type="CDD" id="cd00112">
    <property type="entry name" value="LDLa"/>
    <property type="match status" value="2"/>
</dbReference>
<keyword evidence="3" id="KW-0677">Repeat</keyword>
<comment type="caution">
    <text evidence="7">Lacks conserved residue(s) required for the propagation of feature annotation.</text>
</comment>
<protein>
    <submittedName>
        <fullName evidence="8">Ldl recept a domain containing protein</fullName>
    </submittedName>
</protein>
<dbReference type="SUPFAM" id="SSF57424">
    <property type="entry name" value="LDL receptor-like module"/>
    <property type="match status" value="2"/>
</dbReference>
<feature type="disulfide bond" evidence="7">
    <location>
        <begin position="8"/>
        <end position="26"/>
    </location>
</feature>
<evidence type="ECO:0000256" key="4">
    <source>
        <dbReference type="ARBA" id="ARBA00022989"/>
    </source>
</evidence>
<evidence type="ECO:0000256" key="1">
    <source>
        <dbReference type="ARBA" id="ARBA00004167"/>
    </source>
</evidence>
<dbReference type="Gene3D" id="4.10.400.10">
    <property type="entry name" value="Low-density Lipoprotein Receptor"/>
    <property type="match status" value="1"/>
</dbReference>
<organism evidence="8 9">
    <name type="scientific">Asbolus verrucosus</name>
    <name type="common">Desert ironclad beetle</name>
    <dbReference type="NCBI Taxonomy" id="1661398"/>
    <lineage>
        <taxon>Eukaryota</taxon>
        <taxon>Metazoa</taxon>
        <taxon>Ecdysozoa</taxon>
        <taxon>Arthropoda</taxon>
        <taxon>Hexapoda</taxon>
        <taxon>Insecta</taxon>
        <taxon>Pterygota</taxon>
        <taxon>Neoptera</taxon>
        <taxon>Endopterygota</taxon>
        <taxon>Coleoptera</taxon>
        <taxon>Polyphaga</taxon>
        <taxon>Cucujiformia</taxon>
        <taxon>Tenebrionidae</taxon>
        <taxon>Pimeliinae</taxon>
        <taxon>Asbolus</taxon>
    </lineage>
</organism>
<keyword evidence="4" id="KW-1133">Transmembrane helix</keyword>
<dbReference type="PRINTS" id="PR00261">
    <property type="entry name" value="LDLRECEPTOR"/>
</dbReference>
<evidence type="ECO:0000313" key="9">
    <source>
        <dbReference type="Proteomes" id="UP000292052"/>
    </source>
</evidence>
<gene>
    <name evidence="8" type="ORF">BDFB_010611</name>
</gene>
<evidence type="ECO:0000256" key="6">
    <source>
        <dbReference type="ARBA" id="ARBA00023157"/>
    </source>
</evidence>
<dbReference type="InterPro" id="IPR050685">
    <property type="entry name" value="LDLR"/>
</dbReference>
<feature type="non-terminal residue" evidence="8">
    <location>
        <position position="207"/>
    </location>
</feature>
<evidence type="ECO:0000256" key="3">
    <source>
        <dbReference type="ARBA" id="ARBA00022737"/>
    </source>
</evidence>
<feature type="non-terminal residue" evidence="8">
    <location>
        <position position="1"/>
    </location>
</feature>
<dbReference type="STRING" id="1661398.A0A482V1R7"/>
<dbReference type="PANTHER" id="PTHR24270">
    <property type="entry name" value="LOW-DENSITY LIPOPROTEIN RECEPTOR-RELATED"/>
    <property type="match status" value="1"/>
</dbReference>
<dbReference type="GO" id="GO:0016192">
    <property type="term" value="P:vesicle-mediated transport"/>
    <property type="evidence" value="ECO:0007669"/>
    <property type="project" value="UniProtKB-ARBA"/>
</dbReference>
<dbReference type="Pfam" id="PF00057">
    <property type="entry name" value="Ldl_recept_a"/>
    <property type="match status" value="2"/>
</dbReference>
<sequence length="207" mass="23749">CRWTEFKCRNGSCIPKSSFCDTINDCGDHFDEPAVCSCKTYLERVHPEKICDGTVNCWDRSDEDPRKTELCISKEMVCDGFKDCPGGDDESTCYSLRTNFSRVDSGEVMRRTAGVWHSGCFTRNHTTSELEEICERLGFAGGSARQLIPPEDMDNVTMMNPVRDRFDVVWIRRARGNKLRLRLRTGNEPYVKFMKDSACHKLFIECL</sequence>
<evidence type="ECO:0000313" key="8">
    <source>
        <dbReference type="EMBL" id="RZB39016.1"/>
    </source>
</evidence>
<evidence type="ECO:0000256" key="5">
    <source>
        <dbReference type="ARBA" id="ARBA00023136"/>
    </source>
</evidence>
<dbReference type="InterPro" id="IPR002172">
    <property type="entry name" value="LDrepeatLR_classA_rpt"/>
</dbReference>
<comment type="subcellular location">
    <subcellularLocation>
        <location evidence="1">Membrane</location>
        <topology evidence="1">Single-pass membrane protein</topology>
    </subcellularLocation>
</comment>
<accession>A0A482V1R7</accession>
<keyword evidence="5" id="KW-0472">Membrane</keyword>